<gene>
    <name evidence="3" type="ORF">CTAYLR_000416</name>
</gene>
<feature type="region of interest" description="Disordered" evidence="2">
    <location>
        <begin position="68"/>
        <end position="105"/>
    </location>
</feature>
<feature type="compositionally biased region" description="Basic and acidic residues" evidence="2">
    <location>
        <begin position="270"/>
        <end position="297"/>
    </location>
</feature>
<dbReference type="EMBL" id="JAQMWT010000317">
    <property type="protein sequence ID" value="KAJ8605194.1"/>
    <property type="molecule type" value="Genomic_DNA"/>
</dbReference>
<accession>A0AAD7UIL0</accession>
<proteinExistence type="predicted"/>
<organism evidence="3 4">
    <name type="scientific">Chrysophaeum taylorii</name>
    <dbReference type="NCBI Taxonomy" id="2483200"/>
    <lineage>
        <taxon>Eukaryota</taxon>
        <taxon>Sar</taxon>
        <taxon>Stramenopiles</taxon>
        <taxon>Ochrophyta</taxon>
        <taxon>Pelagophyceae</taxon>
        <taxon>Pelagomonadales</taxon>
        <taxon>Pelagomonadaceae</taxon>
        <taxon>Chrysophaeum</taxon>
    </lineage>
</organism>
<evidence type="ECO:0000256" key="1">
    <source>
        <dbReference type="SAM" id="Coils"/>
    </source>
</evidence>
<name>A0AAD7UIL0_9STRA</name>
<feature type="compositionally biased region" description="Polar residues" evidence="2">
    <location>
        <begin position="306"/>
        <end position="319"/>
    </location>
</feature>
<feature type="region of interest" description="Disordered" evidence="2">
    <location>
        <begin position="262"/>
        <end position="414"/>
    </location>
</feature>
<evidence type="ECO:0000313" key="4">
    <source>
        <dbReference type="Proteomes" id="UP001230188"/>
    </source>
</evidence>
<dbReference type="AlphaFoldDB" id="A0AAD7UIL0"/>
<protein>
    <submittedName>
        <fullName evidence="3">Uncharacterized protein</fullName>
    </submittedName>
</protein>
<feature type="coiled-coil region" evidence="1">
    <location>
        <begin position="126"/>
        <end position="177"/>
    </location>
</feature>
<feature type="compositionally biased region" description="Polar residues" evidence="2">
    <location>
        <begin position="85"/>
        <end position="95"/>
    </location>
</feature>
<evidence type="ECO:0000313" key="3">
    <source>
        <dbReference type="EMBL" id="KAJ8605194.1"/>
    </source>
</evidence>
<dbReference type="Proteomes" id="UP001230188">
    <property type="component" value="Unassembled WGS sequence"/>
</dbReference>
<reference evidence="3" key="1">
    <citation type="submission" date="2023-01" db="EMBL/GenBank/DDBJ databases">
        <title>Metagenome sequencing of chrysophaentin producing Chrysophaeum taylorii.</title>
        <authorList>
            <person name="Davison J."/>
            <person name="Bewley C."/>
        </authorList>
    </citation>
    <scope>NUCLEOTIDE SEQUENCE</scope>
    <source>
        <strain evidence="3">NIES-1699</strain>
    </source>
</reference>
<evidence type="ECO:0000256" key="2">
    <source>
        <dbReference type="SAM" id="MobiDB-lite"/>
    </source>
</evidence>
<feature type="compositionally biased region" description="Low complexity" evidence="2">
    <location>
        <begin position="344"/>
        <end position="377"/>
    </location>
</feature>
<keyword evidence="1" id="KW-0175">Coiled coil</keyword>
<sequence length="414" mass="45499">MSQPSAEEMQLLIRNVSREAEPLSAGELGELRAMRDRIGPSRWEVWLELAREARRMRRPEVPRRVVTRATPGGEEFAVEDESLSGEATTPKTEGSSLDGATPLARLPHADLASARSQHASAQHVAVKNAKESRVALLELRAALEAREAEAAAARREAEAARAERDALMERLAESRRSLRADPPRSFNNDCSWKANAVVKDRMDSCLRRLDAARGAALLAAALAADAQQAPEAFAAAEEHLRAFAACAVDFATSLATAMASSGAKSTPTLDDDHHHYHDEPPPPSRYEDPPPPRDDVHHRTRRRHQYTNNNYHRTAVSEQHSFRNAFANHLRTRSGRPLDDDDNNSTATRTTTTTTNARHHNNGGLRRQASASSSGRGFIDDGPDADHRHLGSKVWRTPAPGTADAARANPRAWR</sequence>
<keyword evidence="4" id="KW-1185">Reference proteome</keyword>
<comment type="caution">
    <text evidence="3">The sequence shown here is derived from an EMBL/GenBank/DDBJ whole genome shotgun (WGS) entry which is preliminary data.</text>
</comment>